<dbReference type="Proteomes" id="UP000036513">
    <property type="component" value="Unassembled WGS sequence"/>
</dbReference>
<keyword evidence="4" id="KW-1185">Reference proteome</keyword>
<reference evidence="3 4" key="1">
    <citation type="journal article" date="2015" name="Genome Biol. Evol.">
        <title>Characterization of Three Mycobacterium spp. with Potential Use in Bioremediation by Genome Sequencing and Comparative Genomics.</title>
        <authorList>
            <person name="Das S."/>
            <person name="Pettersson B.M."/>
            <person name="Behra P.R."/>
            <person name="Ramesh M."/>
            <person name="Dasgupta S."/>
            <person name="Bhattacharya A."/>
            <person name="Kirsebom L.A."/>
        </authorList>
    </citation>
    <scope>NUCLEOTIDE SEQUENCE [LARGE SCALE GENOMIC DNA]</scope>
    <source>
        <strain evidence="3 4">DSM 43826</strain>
    </source>
</reference>
<dbReference type="Pfam" id="PF13669">
    <property type="entry name" value="Glyoxalase_4"/>
    <property type="match status" value="1"/>
</dbReference>
<dbReference type="PANTHER" id="PTHR43048:SF6">
    <property type="entry name" value="BLR8189 PROTEIN"/>
    <property type="match status" value="1"/>
</dbReference>
<dbReference type="GO" id="GO:0046872">
    <property type="term" value="F:metal ion binding"/>
    <property type="evidence" value="ECO:0007669"/>
    <property type="project" value="UniProtKB-KW"/>
</dbReference>
<comment type="caution">
    <text evidence="3">The sequence shown here is derived from an EMBL/GenBank/DDBJ whole genome shotgun (WGS) entry which is preliminary data.</text>
</comment>
<sequence length="179" mass="20212">MGMRKGLPGLRGGDHIGITVPDLEEATRFFVDVLGAEQFYDLGPLASDDDWMTTHIGVDRTARVEKLRFLRLGFGLNLELFEYTAPDQRRQVPLNSDIGGHHLALYVDDFSAALDYLRAAGVEIMGEPTQRTSGPSGGQTWIYFRAPWGLQMELVSYPDGKAYEHDFTSRLWDPRHPER</sequence>
<evidence type="ECO:0000259" key="2">
    <source>
        <dbReference type="PROSITE" id="PS51819"/>
    </source>
</evidence>
<dbReference type="GO" id="GO:0046491">
    <property type="term" value="P:L-methylmalonyl-CoA metabolic process"/>
    <property type="evidence" value="ECO:0007669"/>
    <property type="project" value="TreeGrafter"/>
</dbReference>
<proteinExistence type="predicted"/>
<dbReference type="SMR" id="A0A0J6WMC9"/>
<feature type="domain" description="VOC" evidence="2">
    <location>
        <begin position="12"/>
        <end position="157"/>
    </location>
</feature>
<evidence type="ECO:0000313" key="3">
    <source>
        <dbReference type="EMBL" id="KMO83754.1"/>
    </source>
</evidence>
<dbReference type="GO" id="GO:0004493">
    <property type="term" value="F:methylmalonyl-CoA epimerase activity"/>
    <property type="evidence" value="ECO:0007669"/>
    <property type="project" value="TreeGrafter"/>
</dbReference>
<accession>A0A0J6WMC9</accession>
<dbReference type="EMBL" id="JYNL01000002">
    <property type="protein sequence ID" value="KMO83754.1"/>
    <property type="molecule type" value="Genomic_DNA"/>
</dbReference>
<evidence type="ECO:0000313" key="4">
    <source>
        <dbReference type="Proteomes" id="UP000036513"/>
    </source>
</evidence>
<protein>
    <submittedName>
        <fullName evidence="3">Glyoxalase-like domain protein</fullName>
    </submittedName>
</protein>
<gene>
    <name evidence="3" type="ORF">MCHLDSM_00214</name>
</gene>
<keyword evidence="1" id="KW-0479">Metal-binding</keyword>
<dbReference type="InterPro" id="IPR029068">
    <property type="entry name" value="Glyas_Bleomycin-R_OHBP_Dase"/>
</dbReference>
<dbReference type="CDD" id="cd16361">
    <property type="entry name" value="VOC_ShValD_like"/>
    <property type="match status" value="1"/>
</dbReference>
<dbReference type="AlphaFoldDB" id="A0A0J6WMC9"/>
<dbReference type="PROSITE" id="PS51819">
    <property type="entry name" value="VOC"/>
    <property type="match status" value="1"/>
</dbReference>
<name>A0A0J6WMC9_9MYCO</name>
<dbReference type="InterPro" id="IPR051785">
    <property type="entry name" value="MMCE/EMCE_epimerase"/>
</dbReference>
<dbReference type="Gene3D" id="3.10.180.10">
    <property type="entry name" value="2,3-Dihydroxybiphenyl 1,2-Dioxygenase, domain 1"/>
    <property type="match status" value="1"/>
</dbReference>
<dbReference type="PANTHER" id="PTHR43048">
    <property type="entry name" value="METHYLMALONYL-COA EPIMERASE"/>
    <property type="match status" value="1"/>
</dbReference>
<dbReference type="STRING" id="37916.MCHLDSM_00214"/>
<organism evidence="3 4">
    <name type="scientific">Mycolicibacterium chlorophenolicum</name>
    <dbReference type="NCBI Taxonomy" id="37916"/>
    <lineage>
        <taxon>Bacteria</taxon>
        <taxon>Bacillati</taxon>
        <taxon>Actinomycetota</taxon>
        <taxon>Actinomycetes</taxon>
        <taxon>Mycobacteriales</taxon>
        <taxon>Mycobacteriaceae</taxon>
        <taxon>Mycolicibacterium</taxon>
    </lineage>
</organism>
<dbReference type="InterPro" id="IPR037523">
    <property type="entry name" value="VOC_core"/>
</dbReference>
<evidence type="ECO:0000256" key="1">
    <source>
        <dbReference type="ARBA" id="ARBA00022723"/>
    </source>
</evidence>
<dbReference type="PATRIC" id="fig|37916.4.peg.222"/>
<dbReference type="SUPFAM" id="SSF54593">
    <property type="entry name" value="Glyoxalase/Bleomycin resistance protein/Dihydroxybiphenyl dioxygenase"/>
    <property type="match status" value="1"/>
</dbReference>